<keyword evidence="1" id="KW-1133">Transmembrane helix</keyword>
<dbReference type="InterPro" id="IPR036179">
    <property type="entry name" value="Ig-like_dom_sf"/>
</dbReference>
<keyword evidence="4" id="KW-1185">Reference proteome</keyword>
<dbReference type="InterPro" id="IPR003599">
    <property type="entry name" value="Ig_sub"/>
</dbReference>
<gene>
    <name evidence="3" type="ORF">DPX16_1088</name>
</gene>
<feature type="domain" description="Immunoglobulin" evidence="2">
    <location>
        <begin position="115"/>
        <end position="203"/>
    </location>
</feature>
<evidence type="ECO:0000256" key="1">
    <source>
        <dbReference type="SAM" id="Phobius"/>
    </source>
</evidence>
<dbReference type="Proteomes" id="UP000281406">
    <property type="component" value="Unassembled WGS sequence"/>
</dbReference>
<sequence>MAFAMLNCEDLEFSLKGTPPIPVPGIKGGNATLSCEFEDHEISVIALIRRSKNILVCKNEECKSENGKVFKKGSCDIVLKDLSYSDAGTYILKVYYKNNQTEVDKQVMEYNLHIQDEISVKTGEKVKLDVLLTSADKVQHQNSNSTEWTEVWTRGDEVQSNRLNVNDGNLIISWFTANDTGTYRVLDSNNEILITVTVTITESSDESKGKPNDTEQHTVESRIIVPSVIGPLLVLLVLVISAVIWKHKRQNRNTEHASTEVIPKPEPENIEALVLTQAGQSTAEPGADLNLIDLWSTDPIPTQVLTLESSSSLPVPSGYLDAPPTPWIRWHHWYRQAHQLCPSRSRCATLLPRLGLHIHQLSLRPSPRRHFGPPGLRLHHNPSACHHRLGSSLPPLLHGQSVRMLRWAHSPLQVGLRRSTPSCRHGLPGFHLHRNPAPLQCHRAPPFLLPPRRALSPIVTPVI</sequence>
<feature type="transmembrane region" description="Helical" evidence="1">
    <location>
        <begin position="223"/>
        <end position="245"/>
    </location>
</feature>
<dbReference type="AlphaFoldDB" id="A0A3N0YCX3"/>
<reference evidence="3 4" key="1">
    <citation type="submission" date="2018-10" db="EMBL/GenBank/DDBJ databases">
        <title>Genome assembly for a Yunnan-Guizhou Plateau 3E fish, Anabarilius grahami (Regan), and its evolutionary and genetic applications.</title>
        <authorList>
            <person name="Jiang W."/>
        </authorList>
    </citation>
    <scope>NUCLEOTIDE SEQUENCE [LARGE SCALE GENOMIC DNA]</scope>
    <source>
        <strain evidence="3">AG-KIZ</strain>
        <tissue evidence="3">Muscle</tissue>
    </source>
</reference>
<evidence type="ECO:0000259" key="2">
    <source>
        <dbReference type="SMART" id="SM00409"/>
    </source>
</evidence>
<evidence type="ECO:0000313" key="3">
    <source>
        <dbReference type="EMBL" id="ROL44072.1"/>
    </source>
</evidence>
<keyword evidence="1" id="KW-0472">Membrane</keyword>
<dbReference type="InterPro" id="IPR013783">
    <property type="entry name" value="Ig-like_fold"/>
</dbReference>
<dbReference type="SUPFAM" id="SSF48726">
    <property type="entry name" value="Immunoglobulin"/>
    <property type="match status" value="1"/>
</dbReference>
<name>A0A3N0YCX3_ANAGA</name>
<feature type="domain" description="Immunoglobulin" evidence="2">
    <location>
        <begin position="20"/>
        <end position="108"/>
    </location>
</feature>
<comment type="caution">
    <text evidence="3">The sequence shown here is derived from an EMBL/GenBank/DDBJ whole genome shotgun (WGS) entry which is preliminary data.</text>
</comment>
<proteinExistence type="predicted"/>
<protein>
    <recommendedName>
        <fullName evidence="2">Immunoglobulin domain-containing protein</fullName>
    </recommendedName>
</protein>
<dbReference type="OrthoDB" id="8933312at2759"/>
<dbReference type="SMART" id="SM00409">
    <property type="entry name" value="IG"/>
    <property type="match status" value="2"/>
</dbReference>
<organism evidence="3 4">
    <name type="scientific">Anabarilius grahami</name>
    <name type="common">Kanglang fish</name>
    <name type="synonym">Barilius grahami</name>
    <dbReference type="NCBI Taxonomy" id="495550"/>
    <lineage>
        <taxon>Eukaryota</taxon>
        <taxon>Metazoa</taxon>
        <taxon>Chordata</taxon>
        <taxon>Craniata</taxon>
        <taxon>Vertebrata</taxon>
        <taxon>Euteleostomi</taxon>
        <taxon>Actinopterygii</taxon>
        <taxon>Neopterygii</taxon>
        <taxon>Teleostei</taxon>
        <taxon>Ostariophysi</taxon>
        <taxon>Cypriniformes</taxon>
        <taxon>Xenocyprididae</taxon>
        <taxon>Xenocypridinae</taxon>
        <taxon>Xenocypridinae incertae sedis</taxon>
        <taxon>Anabarilius</taxon>
    </lineage>
</organism>
<evidence type="ECO:0000313" key="4">
    <source>
        <dbReference type="Proteomes" id="UP000281406"/>
    </source>
</evidence>
<keyword evidence="1" id="KW-0812">Transmembrane</keyword>
<accession>A0A3N0YCX3</accession>
<dbReference type="Gene3D" id="2.60.40.10">
    <property type="entry name" value="Immunoglobulins"/>
    <property type="match status" value="2"/>
</dbReference>
<dbReference type="EMBL" id="RJVU01046963">
    <property type="protein sequence ID" value="ROL44072.1"/>
    <property type="molecule type" value="Genomic_DNA"/>
</dbReference>